<name>A0A5B7F8H5_PORTR</name>
<gene>
    <name evidence="2" type="ORF">E2C01_035454</name>
</gene>
<dbReference type="Proteomes" id="UP000324222">
    <property type="component" value="Unassembled WGS sequence"/>
</dbReference>
<evidence type="ECO:0000313" key="2">
    <source>
        <dbReference type="EMBL" id="MPC41847.1"/>
    </source>
</evidence>
<keyword evidence="3" id="KW-1185">Reference proteome</keyword>
<proteinExistence type="predicted"/>
<feature type="region of interest" description="Disordered" evidence="1">
    <location>
        <begin position="1"/>
        <end position="72"/>
    </location>
</feature>
<feature type="compositionally biased region" description="Basic and acidic residues" evidence="1">
    <location>
        <begin position="60"/>
        <end position="72"/>
    </location>
</feature>
<sequence>MISASPHSPYDPYAPTTPSTKSNSYESPYKQFLVRALPEEGKNTNMTTPTTQRSTPEQARVLDDTRVPVPEH</sequence>
<feature type="compositionally biased region" description="Polar residues" evidence="1">
    <location>
        <begin position="43"/>
        <end position="57"/>
    </location>
</feature>
<organism evidence="2 3">
    <name type="scientific">Portunus trituberculatus</name>
    <name type="common">Swimming crab</name>
    <name type="synonym">Neptunus trituberculatus</name>
    <dbReference type="NCBI Taxonomy" id="210409"/>
    <lineage>
        <taxon>Eukaryota</taxon>
        <taxon>Metazoa</taxon>
        <taxon>Ecdysozoa</taxon>
        <taxon>Arthropoda</taxon>
        <taxon>Crustacea</taxon>
        <taxon>Multicrustacea</taxon>
        <taxon>Malacostraca</taxon>
        <taxon>Eumalacostraca</taxon>
        <taxon>Eucarida</taxon>
        <taxon>Decapoda</taxon>
        <taxon>Pleocyemata</taxon>
        <taxon>Brachyura</taxon>
        <taxon>Eubrachyura</taxon>
        <taxon>Portunoidea</taxon>
        <taxon>Portunidae</taxon>
        <taxon>Portuninae</taxon>
        <taxon>Portunus</taxon>
    </lineage>
</organism>
<accession>A0A5B7F8H5</accession>
<dbReference type="AlphaFoldDB" id="A0A5B7F8H5"/>
<protein>
    <submittedName>
        <fullName evidence="2">Uncharacterized protein</fullName>
    </submittedName>
</protein>
<evidence type="ECO:0000313" key="3">
    <source>
        <dbReference type="Proteomes" id="UP000324222"/>
    </source>
</evidence>
<reference evidence="2 3" key="1">
    <citation type="submission" date="2019-05" db="EMBL/GenBank/DDBJ databases">
        <title>Another draft genome of Portunus trituberculatus and its Hox gene families provides insights of decapod evolution.</title>
        <authorList>
            <person name="Jeong J.-H."/>
            <person name="Song I."/>
            <person name="Kim S."/>
            <person name="Choi T."/>
            <person name="Kim D."/>
            <person name="Ryu S."/>
            <person name="Kim W."/>
        </authorList>
    </citation>
    <scope>NUCLEOTIDE SEQUENCE [LARGE SCALE GENOMIC DNA]</scope>
    <source>
        <tissue evidence="2">Muscle</tissue>
    </source>
</reference>
<comment type="caution">
    <text evidence="2">The sequence shown here is derived from an EMBL/GenBank/DDBJ whole genome shotgun (WGS) entry which is preliminary data.</text>
</comment>
<evidence type="ECO:0000256" key="1">
    <source>
        <dbReference type="SAM" id="MobiDB-lite"/>
    </source>
</evidence>
<feature type="compositionally biased region" description="Polar residues" evidence="1">
    <location>
        <begin position="16"/>
        <end position="26"/>
    </location>
</feature>
<dbReference type="EMBL" id="VSRR010005207">
    <property type="protein sequence ID" value="MPC41847.1"/>
    <property type="molecule type" value="Genomic_DNA"/>
</dbReference>